<evidence type="ECO:0000313" key="3">
    <source>
        <dbReference type="EMBL" id="EHQ25219.1"/>
    </source>
</evidence>
<evidence type="ECO:0000256" key="1">
    <source>
        <dbReference type="SAM" id="MobiDB-lite"/>
    </source>
</evidence>
<evidence type="ECO:0000256" key="2">
    <source>
        <dbReference type="SAM" id="SignalP"/>
    </source>
</evidence>
<gene>
    <name evidence="3" type="ORF">Mucpa_1046</name>
</gene>
<keyword evidence="2" id="KW-0732">Signal</keyword>
<feature type="compositionally biased region" description="Basic residues" evidence="1">
    <location>
        <begin position="60"/>
        <end position="73"/>
    </location>
</feature>
<evidence type="ECO:0000313" key="4">
    <source>
        <dbReference type="Proteomes" id="UP000002774"/>
    </source>
</evidence>
<feature type="signal peptide" evidence="2">
    <location>
        <begin position="1"/>
        <end position="37"/>
    </location>
</feature>
<sequence>MLEKNNMKTKNQSMKTIISGALAATVLALCLTFNVQAKSLTPTNLKVSVTAVSDTGKMAKGKMKMAKMEKKKMAKMEKGKMGKMKKETSGKM</sequence>
<protein>
    <submittedName>
        <fullName evidence="3">Uncharacterized protein</fullName>
    </submittedName>
</protein>
<organism evidence="3 4">
    <name type="scientific">Mucilaginibacter paludis DSM 18603</name>
    <dbReference type="NCBI Taxonomy" id="714943"/>
    <lineage>
        <taxon>Bacteria</taxon>
        <taxon>Pseudomonadati</taxon>
        <taxon>Bacteroidota</taxon>
        <taxon>Sphingobacteriia</taxon>
        <taxon>Sphingobacteriales</taxon>
        <taxon>Sphingobacteriaceae</taxon>
        <taxon>Mucilaginibacter</taxon>
    </lineage>
</organism>
<name>H1YE41_9SPHI</name>
<reference evidence="3" key="1">
    <citation type="submission" date="2011-09" db="EMBL/GenBank/DDBJ databases">
        <title>The permanent draft genome of Mucilaginibacter paludis DSM 18603.</title>
        <authorList>
            <consortium name="US DOE Joint Genome Institute (JGI-PGF)"/>
            <person name="Lucas S."/>
            <person name="Han J."/>
            <person name="Lapidus A."/>
            <person name="Bruce D."/>
            <person name="Goodwin L."/>
            <person name="Pitluck S."/>
            <person name="Peters L."/>
            <person name="Kyrpides N."/>
            <person name="Mavromatis K."/>
            <person name="Ivanova N."/>
            <person name="Mikhailova N."/>
            <person name="Held B."/>
            <person name="Detter J.C."/>
            <person name="Tapia R."/>
            <person name="Han C."/>
            <person name="Land M."/>
            <person name="Hauser L."/>
            <person name="Markowitz V."/>
            <person name="Cheng J.-F."/>
            <person name="Hugenholtz P."/>
            <person name="Woyke T."/>
            <person name="Wu D."/>
            <person name="Tindall B."/>
            <person name="Brambilla E."/>
            <person name="Klenk H.-P."/>
            <person name="Eisen J.A."/>
        </authorList>
    </citation>
    <scope>NUCLEOTIDE SEQUENCE [LARGE SCALE GENOMIC DNA]</scope>
    <source>
        <strain evidence="3">DSM 18603</strain>
    </source>
</reference>
<proteinExistence type="predicted"/>
<accession>H1YE41</accession>
<keyword evidence="4" id="KW-1185">Reference proteome</keyword>
<dbReference type="STRING" id="714943.Mucpa_1046"/>
<dbReference type="Proteomes" id="UP000002774">
    <property type="component" value="Chromosome"/>
</dbReference>
<feature type="compositionally biased region" description="Basic and acidic residues" evidence="1">
    <location>
        <begin position="74"/>
        <end position="92"/>
    </location>
</feature>
<feature type="chain" id="PRO_5003558632" evidence="2">
    <location>
        <begin position="38"/>
        <end position="92"/>
    </location>
</feature>
<dbReference type="AlphaFoldDB" id="H1YE41"/>
<feature type="region of interest" description="Disordered" evidence="1">
    <location>
        <begin position="60"/>
        <end position="92"/>
    </location>
</feature>
<dbReference type="HOGENOM" id="CLU_2410013_0_0_10"/>
<dbReference type="EMBL" id="CM001403">
    <property type="protein sequence ID" value="EHQ25219.1"/>
    <property type="molecule type" value="Genomic_DNA"/>
</dbReference>